<dbReference type="RefSeq" id="WP_201078253.1">
    <property type="nucleotide sequence ID" value="NZ_CP067420.1"/>
</dbReference>
<accession>A0ABX7B9P3</accession>
<evidence type="ECO:0000313" key="3">
    <source>
        <dbReference type="EMBL" id="QQP90863.1"/>
    </source>
</evidence>
<evidence type="ECO:0000256" key="1">
    <source>
        <dbReference type="ARBA" id="ARBA00008791"/>
    </source>
</evidence>
<dbReference type="EMBL" id="CP067420">
    <property type="protein sequence ID" value="QQP90863.1"/>
    <property type="molecule type" value="Genomic_DNA"/>
</dbReference>
<dbReference type="PANTHER" id="PTHR46268:SF15">
    <property type="entry name" value="UNIVERSAL STRESS PROTEIN HP_0031"/>
    <property type="match status" value="1"/>
</dbReference>
<comment type="similarity">
    <text evidence="1">Belongs to the universal stress protein A family.</text>
</comment>
<dbReference type="CDD" id="cd00293">
    <property type="entry name" value="USP-like"/>
    <property type="match status" value="1"/>
</dbReference>
<dbReference type="Proteomes" id="UP000595197">
    <property type="component" value="Chromosome"/>
</dbReference>
<organism evidence="3 4">
    <name type="scientific">Skermanella cutis</name>
    <dbReference type="NCBI Taxonomy" id="2775420"/>
    <lineage>
        <taxon>Bacteria</taxon>
        <taxon>Pseudomonadati</taxon>
        <taxon>Pseudomonadota</taxon>
        <taxon>Alphaproteobacteria</taxon>
        <taxon>Rhodospirillales</taxon>
        <taxon>Azospirillaceae</taxon>
        <taxon>Skermanella</taxon>
    </lineage>
</organism>
<dbReference type="Gene3D" id="3.40.50.12370">
    <property type="match status" value="1"/>
</dbReference>
<feature type="domain" description="UspA" evidence="2">
    <location>
        <begin position="218"/>
        <end position="286"/>
    </location>
</feature>
<protein>
    <submittedName>
        <fullName evidence="3">Universal stress protein</fullName>
    </submittedName>
</protein>
<dbReference type="InterPro" id="IPR006015">
    <property type="entry name" value="Universal_stress_UspA"/>
</dbReference>
<dbReference type="SUPFAM" id="SSF52402">
    <property type="entry name" value="Adenine nucleotide alpha hydrolases-like"/>
    <property type="match status" value="2"/>
</dbReference>
<name>A0ABX7B9P3_9PROT</name>
<evidence type="ECO:0000259" key="2">
    <source>
        <dbReference type="Pfam" id="PF00582"/>
    </source>
</evidence>
<dbReference type="Pfam" id="PF00582">
    <property type="entry name" value="Usp"/>
    <property type="match status" value="1"/>
</dbReference>
<keyword evidence="4" id="KW-1185">Reference proteome</keyword>
<dbReference type="PANTHER" id="PTHR46268">
    <property type="entry name" value="STRESS RESPONSE PROTEIN NHAX"/>
    <property type="match status" value="1"/>
</dbReference>
<reference evidence="3" key="1">
    <citation type="submission" date="2021-02" db="EMBL/GenBank/DDBJ databases">
        <title>Skermanella TT6 skin isolate.</title>
        <authorList>
            <person name="Lee K."/>
            <person name="Ganzorig M."/>
        </authorList>
    </citation>
    <scope>NUCLEOTIDE SEQUENCE</scope>
    <source>
        <strain evidence="3">TT6</strain>
    </source>
</reference>
<dbReference type="PRINTS" id="PR01438">
    <property type="entry name" value="UNVRSLSTRESS"/>
</dbReference>
<evidence type="ECO:0000313" key="4">
    <source>
        <dbReference type="Proteomes" id="UP000595197"/>
    </source>
</evidence>
<dbReference type="InterPro" id="IPR006016">
    <property type="entry name" value="UspA"/>
</dbReference>
<sequence>MLRKILVPLIGRDCDRSVLAMGFSVAKTFDAHVEALHVGGDPRDMVPMLGDGLSGPMIEEIMKASEQEFAADAEIARKHFEAARAAAQAALVQSAPGPGMASGRMRSVTGVMEDVIPHEARLADLVVFPQTAGIGDSRLSVTLEATLLGSARPLLLAPERPPAKIGGTVAIAWNGGAECARAVAAAMPFLIRAAAVRIVTADTAVTSAEEAARLADYLAWHGIQPAIDTIRPAKESVGAALIARVGELEADLLVMGGYGHSRVREMILGGVTRYVLSHPGLPVLMAH</sequence>
<proteinExistence type="inferred from homology"/>
<gene>
    <name evidence="3" type="ORF">IGS68_06460</name>
</gene>